<dbReference type="Pfam" id="PF07992">
    <property type="entry name" value="Pyr_redox_2"/>
    <property type="match status" value="1"/>
</dbReference>
<evidence type="ECO:0000256" key="5">
    <source>
        <dbReference type="ARBA" id="ARBA00023284"/>
    </source>
</evidence>
<dbReference type="PRINTS" id="PR00411">
    <property type="entry name" value="PNDRDTASEI"/>
</dbReference>
<evidence type="ECO:0000259" key="6">
    <source>
        <dbReference type="Pfam" id="PF07992"/>
    </source>
</evidence>
<evidence type="ECO:0000256" key="3">
    <source>
        <dbReference type="ARBA" id="ARBA00022827"/>
    </source>
</evidence>
<dbReference type="Proteomes" id="UP000663608">
    <property type="component" value="Chromosome"/>
</dbReference>
<dbReference type="SUPFAM" id="SSF55424">
    <property type="entry name" value="FAD/NAD-linked reductases, dimerisation (C-terminal) domain"/>
    <property type="match status" value="1"/>
</dbReference>
<dbReference type="InterPro" id="IPR023753">
    <property type="entry name" value="FAD/NAD-binding_dom"/>
</dbReference>
<keyword evidence="2" id="KW-0285">Flavoprotein</keyword>
<protein>
    <submittedName>
        <fullName evidence="7">FAD-dependent oxidoreductase</fullName>
    </submittedName>
</protein>
<organism evidence="7 8">
    <name type="scientific">Lactococcus taiwanensis</name>
    <dbReference type="NCBI Taxonomy" id="1151742"/>
    <lineage>
        <taxon>Bacteria</taxon>
        <taxon>Bacillati</taxon>
        <taxon>Bacillota</taxon>
        <taxon>Bacilli</taxon>
        <taxon>Lactobacillales</taxon>
        <taxon>Streptococcaceae</taxon>
        <taxon>Lactococcus</taxon>
    </lineage>
</organism>
<name>A0AA45KFQ4_9LACT</name>
<dbReference type="SUPFAM" id="SSF51905">
    <property type="entry name" value="FAD/NAD(P)-binding domain"/>
    <property type="match status" value="1"/>
</dbReference>
<dbReference type="InterPro" id="IPR036188">
    <property type="entry name" value="FAD/NAD-bd_sf"/>
</dbReference>
<dbReference type="PANTHER" id="PTHR43429">
    <property type="entry name" value="PYRIDINE NUCLEOTIDE-DISULFIDE OXIDOREDUCTASE DOMAIN-CONTAINING"/>
    <property type="match status" value="1"/>
</dbReference>
<dbReference type="KEGG" id="lti:JW886_08680"/>
<gene>
    <name evidence="7" type="ORF">JW886_08680</name>
</gene>
<keyword evidence="4" id="KW-0560">Oxidoreductase</keyword>
<dbReference type="Gene3D" id="3.30.390.30">
    <property type="match status" value="1"/>
</dbReference>
<dbReference type="EMBL" id="CP070872">
    <property type="protein sequence ID" value="QSE76523.1"/>
    <property type="molecule type" value="Genomic_DNA"/>
</dbReference>
<evidence type="ECO:0000256" key="4">
    <source>
        <dbReference type="ARBA" id="ARBA00023002"/>
    </source>
</evidence>
<feature type="domain" description="FAD/NAD(P)-binding" evidence="6">
    <location>
        <begin position="1"/>
        <end position="305"/>
    </location>
</feature>
<keyword evidence="5" id="KW-0676">Redox-active center</keyword>
<dbReference type="PROSITE" id="PS51257">
    <property type="entry name" value="PROKAR_LIPOPROTEIN"/>
    <property type="match status" value="1"/>
</dbReference>
<dbReference type="Gene3D" id="3.50.50.60">
    <property type="entry name" value="FAD/NAD(P)-binding domain"/>
    <property type="match status" value="2"/>
</dbReference>
<evidence type="ECO:0000256" key="2">
    <source>
        <dbReference type="ARBA" id="ARBA00022630"/>
    </source>
</evidence>
<dbReference type="PRINTS" id="PR00368">
    <property type="entry name" value="FADPNR"/>
</dbReference>
<keyword evidence="8" id="KW-1185">Reference proteome</keyword>
<dbReference type="RefSeq" id="WP_205871878.1">
    <property type="nucleotide sequence ID" value="NZ_CP070872.1"/>
</dbReference>
<sequence>MKVVIVGGSHAGIACARRARKNYPDAEIVLYEKQKQLGFIAQSIPWYLMGREDLLEHATYTTVEELQAQGITTFTETTVRTIDTKQKQLFITKENSQNIEAISYDKLVLATGSYPLLPMFSAENQERVIVIKNMEDAQRVKALFETAKKVIVVGGGFIGVEIARIFAARQIGVALIQAHHYLLDRYLDEPAARCIEDNLQREGVQLHLSTFPIDIRQENGQLHLYTDQYDKIEADAIIYSVGFRPNSFLLANQVILGDMGAIEVDEYMRSSQPDVFAIGDCATSKVAHLKENKYLPHASEAIRQGQIAALNLVAPRQKIRPTQGTYSMNLEEHTVCATGLTRKKAQEAGFDCDQVHYKNASLTGKSYTNIWLTYEKGSHKILGAQVEGTTVGIASYADLFSLAIQNDLRTEDLEFSDFYFKHGYKNPEGMINTLAELVRDKDPLI</sequence>
<dbReference type="PANTHER" id="PTHR43429:SF1">
    <property type="entry name" value="NAD(P)H SULFUR OXIDOREDUCTASE (COA-DEPENDENT)"/>
    <property type="match status" value="1"/>
</dbReference>
<dbReference type="InterPro" id="IPR050260">
    <property type="entry name" value="FAD-bd_OxRdtase"/>
</dbReference>
<dbReference type="AlphaFoldDB" id="A0AA45KFQ4"/>
<accession>A0AA45KFQ4</accession>
<keyword evidence="3" id="KW-0274">FAD</keyword>
<dbReference type="GO" id="GO:0016491">
    <property type="term" value="F:oxidoreductase activity"/>
    <property type="evidence" value="ECO:0007669"/>
    <property type="project" value="UniProtKB-KW"/>
</dbReference>
<evidence type="ECO:0000313" key="7">
    <source>
        <dbReference type="EMBL" id="QSE76523.1"/>
    </source>
</evidence>
<evidence type="ECO:0000313" key="8">
    <source>
        <dbReference type="Proteomes" id="UP000663608"/>
    </source>
</evidence>
<reference evidence="7 8" key="1">
    <citation type="submission" date="2021-02" db="EMBL/GenBank/DDBJ databases">
        <title>Complete genome sequence of Lactococcus lactis strain K_LL004.</title>
        <authorList>
            <person name="Kim H.B."/>
        </authorList>
    </citation>
    <scope>NUCLEOTIDE SEQUENCE [LARGE SCALE GENOMIC DNA]</scope>
    <source>
        <strain evidence="7 8">K_LL004</strain>
    </source>
</reference>
<comment type="cofactor">
    <cofactor evidence="1">
        <name>FAD</name>
        <dbReference type="ChEBI" id="CHEBI:57692"/>
    </cofactor>
</comment>
<proteinExistence type="predicted"/>
<dbReference type="InterPro" id="IPR016156">
    <property type="entry name" value="FAD/NAD-linked_Rdtase_dimer_sf"/>
</dbReference>
<evidence type="ECO:0000256" key="1">
    <source>
        <dbReference type="ARBA" id="ARBA00001974"/>
    </source>
</evidence>